<dbReference type="InterPro" id="IPR001753">
    <property type="entry name" value="Enoyl-CoA_hydra/iso"/>
</dbReference>
<accession>A0ABM5WV39</accession>
<dbReference type="InterPro" id="IPR029045">
    <property type="entry name" value="ClpP/crotonase-like_dom_sf"/>
</dbReference>
<evidence type="ECO:0000256" key="1">
    <source>
        <dbReference type="ARBA" id="ARBA00004514"/>
    </source>
</evidence>
<dbReference type="Proteomes" id="UP000065533">
    <property type="component" value="Chromosome"/>
</dbReference>
<name>A0ABM5WV39_9BACL</name>
<evidence type="ECO:0000256" key="10">
    <source>
        <dbReference type="ARBA" id="ARBA00042182"/>
    </source>
</evidence>
<evidence type="ECO:0000256" key="4">
    <source>
        <dbReference type="ARBA" id="ARBA00023239"/>
    </source>
</evidence>
<evidence type="ECO:0000313" key="14">
    <source>
        <dbReference type="EMBL" id="ALS78190.1"/>
    </source>
</evidence>
<gene>
    <name evidence="14" type="ORF">AUO94_05775</name>
</gene>
<evidence type="ECO:0000256" key="5">
    <source>
        <dbReference type="ARBA" id="ARBA00036343"/>
    </source>
</evidence>
<evidence type="ECO:0000256" key="3">
    <source>
        <dbReference type="ARBA" id="ARBA00022490"/>
    </source>
</evidence>
<dbReference type="PROSITE" id="PS00166">
    <property type="entry name" value="ENOYL_COA_HYDRATASE"/>
    <property type="match status" value="1"/>
</dbReference>
<evidence type="ECO:0000256" key="9">
    <source>
        <dbReference type="ARBA" id="ARBA00042052"/>
    </source>
</evidence>
<evidence type="ECO:0000256" key="7">
    <source>
        <dbReference type="ARBA" id="ARBA00038883"/>
    </source>
</evidence>
<comment type="subcellular location">
    <subcellularLocation>
        <location evidence="1">Cytoplasm</location>
        <location evidence="1">Cytosol</location>
    </subcellularLocation>
</comment>
<comment type="catalytic activity">
    <reaction evidence="6">
        <text>(2R)-ethylmalonyl-CoA + H(+) = butanoyl-CoA + CO2</text>
        <dbReference type="Rhea" id="RHEA:59540"/>
        <dbReference type="ChEBI" id="CHEBI:15378"/>
        <dbReference type="ChEBI" id="CHEBI:16526"/>
        <dbReference type="ChEBI" id="CHEBI:57371"/>
        <dbReference type="ChEBI" id="CHEBI:85316"/>
        <dbReference type="EC" id="4.1.1.94"/>
    </reaction>
    <physiologicalReaction direction="left-to-right" evidence="6">
        <dbReference type="Rhea" id="RHEA:59541"/>
    </physiologicalReaction>
</comment>
<dbReference type="Pfam" id="PF00378">
    <property type="entry name" value="ECH_1"/>
    <property type="match status" value="1"/>
</dbReference>
<evidence type="ECO:0000256" key="12">
    <source>
        <dbReference type="ARBA" id="ARBA00056546"/>
    </source>
</evidence>
<dbReference type="CDD" id="cd06558">
    <property type="entry name" value="crotonase-like"/>
    <property type="match status" value="1"/>
</dbReference>
<comment type="function">
    <text evidence="12">Decarboxylates ethylmalonyl-CoA, a potentially toxic metabolite, to form butyryl-CoA, suggesting it might be involved in metabolite proofreading. Acts preferentially on (S)-ethylmalonyl-CoA but also has some activity on the (R)-isomer. Also has methylmalonyl-CoA decarboxylase activity at lower level.</text>
</comment>
<evidence type="ECO:0000256" key="13">
    <source>
        <dbReference type="RuleBase" id="RU003707"/>
    </source>
</evidence>
<dbReference type="PANTHER" id="PTHR11941">
    <property type="entry name" value="ENOYL-COA HYDRATASE-RELATED"/>
    <property type="match status" value="1"/>
</dbReference>
<evidence type="ECO:0000256" key="6">
    <source>
        <dbReference type="ARBA" id="ARBA00036541"/>
    </source>
</evidence>
<dbReference type="PANTHER" id="PTHR11941:SF27">
    <property type="entry name" value="ETHYLMALONYL-COA DECARBOXYLASE"/>
    <property type="match status" value="1"/>
</dbReference>
<dbReference type="SUPFAM" id="SSF52096">
    <property type="entry name" value="ClpP/crotonase"/>
    <property type="match status" value="1"/>
</dbReference>
<keyword evidence="4" id="KW-0456">Lyase</keyword>
<dbReference type="EMBL" id="CP013661">
    <property type="protein sequence ID" value="ALS78190.1"/>
    <property type="molecule type" value="Genomic_DNA"/>
</dbReference>
<evidence type="ECO:0000256" key="8">
    <source>
        <dbReference type="ARBA" id="ARBA00039903"/>
    </source>
</evidence>
<reference evidence="14" key="1">
    <citation type="submission" date="2016-01" db="EMBL/GenBank/DDBJ databases">
        <title>Complete genome of Planococcus kocurri type strain.</title>
        <authorList>
            <person name="See-Too W.S."/>
        </authorList>
    </citation>
    <scope>NUCLEOTIDE SEQUENCE [LARGE SCALE GENOMIC DNA]</scope>
    <source>
        <strain evidence="14">ATCC 43650</strain>
    </source>
</reference>
<evidence type="ECO:0000256" key="2">
    <source>
        <dbReference type="ARBA" id="ARBA00005254"/>
    </source>
</evidence>
<comment type="similarity">
    <text evidence="2 13">Belongs to the enoyl-CoA hydratase/isomerase family.</text>
</comment>
<proteinExistence type="inferred from homology"/>
<keyword evidence="3" id="KW-0963">Cytoplasm</keyword>
<dbReference type="InterPro" id="IPR018376">
    <property type="entry name" value="Enoyl-CoA_hyd/isom_CS"/>
</dbReference>
<dbReference type="Gene3D" id="3.90.226.10">
    <property type="entry name" value="2-enoyl-CoA Hydratase, Chain A, domain 1"/>
    <property type="match status" value="1"/>
</dbReference>
<comment type="catalytic activity">
    <reaction evidence="11">
        <text>(S)-methylmalonyl-CoA + H(+) = propanoyl-CoA + CO2</text>
        <dbReference type="Rhea" id="RHEA:61340"/>
        <dbReference type="ChEBI" id="CHEBI:15378"/>
        <dbReference type="ChEBI" id="CHEBI:16526"/>
        <dbReference type="ChEBI" id="CHEBI:57327"/>
        <dbReference type="ChEBI" id="CHEBI:57392"/>
        <dbReference type="EC" id="4.1.1.94"/>
    </reaction>
    <physiologicalReaction direction="left-to-right" evidence="11">
        <dbReference type="Rhea" id="RHEA:61341"/>
    </physiologicalReaction>
</comment>
<dbReference type="EC" id="4.1.1.94" evidence="7"/>
<sequence>MKRGIFVSYTIDLTDGIMTFTIDRPHIRNAVNNEVTAGLEELVVKAQQASVQMVVITASGKQAFCSGGDLSVFHTLRTEEQSYRMLKRMSDVLYSIKTLPVPVVAVVNGTAVGGGCEIATACDYRLVWSHAKCGFIQGTLAITSGWGGGTYLLETLQHDQALKMLSEANVYTASELKECGWASVIVDDEQDVEVFFSQMKKIHPDVHRAYKEIAIRKWQKTDLAERVEQEVRRCAVLWERDAHHEAVDRFLNKTKK</sequence>
<protein>
    <recommendedName>
        <fullName evidence="8">Ethylmalonyl-CoA decarboxylase</fullName>
        <ecNumber evidence="7">4.1.1.94</ecNumber>
    </recommendedName>
    <alternativeName>
        <fullName evidence="10">Enoyl-CoA hydratase domain-containing protein 1</fullName>
    </alternativeName>
    <alternativeName>
        <fullName evidence="9">Methylmalonyl-CoA decarboxylase</fullName>
    </alternativeName>
</protein>
<evidence type="ECO:0000313" key="15">
    <source>
        <dbReference type="Proteomes" id="UP000065533"/>
    </source>
</evidence>
<keyword evidence="15" id="KW-1185">Reference proteome</keyword>
<comment type="catalytic activity">
    <reaction evidence="5">
        <text>(2S)-ethylmalonyl-CoA + H(+) = butanoyl-CoA + CO2</text>
        <dbReference type="Rhea" id="RHEA:32131"/>
        <dbReference type="ChEBI" id="CHEBI:15378"/>
        <dbReference type="ChEBI" id="CHEBI:16526"/>
        <dbReference type="ChEBI" id="CHEBI:57371"/>
        <dbReference type="ChEBI" id="CHEBI:60909"/>
        <dbReference type="EC" id="4.1.1.94"/>
    </reaction>
    <physiologicalReaction direction="left-to-right" evidence="5">
        <dbReference type="Rhea" id="RHEA:32132"/>
    </physiologicalReaction>
</comment>
<evidence type="ECO:0000256" key="11">
    <source>
        <dbReference type="ARBA" id="ARBA00047446"/>
    </source>
</evidence>
<organism evidence="14 15">
    <name type="scientific">Planococcus kocurii</name>
    <dbReference type="NCBI Taxonomy" id="1374"/>
    <lineage>
        <taxon>Bacteria</taxon>
        <taxon>Bacillati</taxon>
        <taxon>Bacillota</taxon>
        <taxon>Bacilli</taxon>
        <taxon>Bacillales</taxon>
        <taxon>Caryophanaceae</taxon>
        <taxon>Planococcus</taxon>
    </lineage>
</organism>